<feature type="region of interest" description="Disordered" evidence="1">
    <location>
        <begin position="1"/>
        <end position="25"/>
    </location>
</feature>
<feature type="domain" description="PWWP" evidence="2">
    <location>
        <begin position="32"/>
        <end position="88"/>
    </location>
</feature>
<dbReference type="AlphaFoldDB" id="A0AAP0DC99"/>
<evidence type="ECO:0000256" key="1">
    <source>
        <dbReference type="SAM" id="MobiDB-lite"/>
    </source>
</evidence>
<feature type="compositionally biased region" description="Polar residues" evidence="1">
    <location>
        <begin position="138"/>
        <end position="147"/>
    </location>
</feature>
<comment type="caution">
    <text evidence="3">The sequence shown here is derived from an EMBL/GenBank/DDBJ whole genome shotgun (WGS) entry which is preliminary data.</text>
</comment>
<dbReference type="PROSITE" id="PS50812">
    <property type="entry name" value="PWWP"/>
    <property type="match status" value="1"/>
</dbReference>
<accession>A0AAP0DC99</accession>
<keyword evidence="4" id="KW-1185">Reference proteome</keyword>
<feature type="compositionally biased region" description="Polar residues" evidence="1">
    <location>
        <begin position="231"/>
        <end position="241"/>
    </location>
</feature>
<sequence>MGGLTGETNGSLVENKAGKETKNVQPSKDVDYGELLWVKLHEDSWWPAQIVDENLVSSANKPSSKNLSSDVLVRLYGCYIYKYVDIHEFDAELKCILKKNNFNYHDILKKSLEKDLPSLSSSKSRKRQQAKSKGKVTSEASQNGSPDKSQTQVSSKKKKQEKPKTTESHSQTPETKTKSPKPTLDQAHHDPEPSNPNTSTKRSQELSGRRVKVMQSLGLVAPSGSPYPRNQVISANSTALN</sequence>
<feature type="compositionally biased region" description="Basic residues" evidence="1">
    <location>
        <begin position="123"/>
        <end position="134"/>
    </location>
</feature>
<feature type="compositionally biased region" description="Polar residues" evidence="1">
    <location>
        <begin position="1"/>
        <end position="12"/>
    </location>
</feature>
<dbReference type="SUPFAM" id="SSF63748">
    <property type="entry name" value="Tudor/PWWP/MBT"/>
    <property type="match status" value="1"/>
</dbReference>
<name>A0AAP0DC99_9ASTR</name>
<dbReference type="InterPro" id="IPR000313">
    <property type="entry name" value="PWWP_dom"/>
</dbReference>
<feature type="region of interest" description="Disordered" evidence="1">
    <location>
        <begin position="117"/>
        <end position="241"/>
    </location>
</feature>
<protein>
    <recommendedName>
        <fullName evidence="2">PWWP domain-containing protein</fullName>
    </recommendedName>
</protein>
<gene>
    <name evidence="3" type="ORF">SSX86_010695</name>
</gene>
<dbReference type="EMBL" id="JBCNJP010000012">
    <property type="protein sequence ID" value="KAK9070295.1"/>
    <property type="molecule type" value="Genomic_DNA"/>
</dbReference>
<evidence type="ECO:0000313" key="3">
    <source>
        <dbReference type="EMBL" id="KAK9070295.1"/>
    </source>
</evidence>
<evidence type="ECO:0000313" key="4">
    <source>
        <dbReference type="Proteomes" id="UP001408789"/>
    </source>
</evidence>
<dbReference type="Gene3D" id="2.30.30.140">
    <property type="match status" value="1"/>
</dbReference>
<evidence type="ECO:0000259" key="2">
    <source>
        <dbReference type="PROSITE" id="PS50812"/>
    </source>
</evidence>
<reference evidence="3 4" key="1">
    <citation type="submission" date="2024-04" db="EMBL/GenBank/DDBJ databases">
        <title>The reference genome of an endangered Asteraceae, Deinandra increscens subsp. villosa, native to the Central Coast of California.</title>
        <authorList>
            <person name="Guilliams M."/>
            <person name="Hasenstab-Lehman K."/>
            <person name="Meyer R."/>
            <person name="Mcevoy S."/>
        </authorList>
    </citation>
    <scope>NUCLEOTIDE SEQUENCE [LARGE SCALE GENOMIC DNA]</scope>
    <source>
        <tissue evidence="3">Leaf</tissue>
    </source>
</reference>
<dbReference type="Pfam" id="PF00855">
    <property type="entry name" value="PWWP"/>
    <property type="match status" value="1"/>
</dbReference>
<dbReference type="CDD" id="cd05162">
    <property type="entry name" value="PWWP"/>
    <property type="match status" value="1"/>
</dbReference>
<organism evidence="3 4">
    <name type="scientific">Deinandra increscens subsp. villosa</name>
    <dbReference type="NCBI Taxonomy" id="3103831"/>
    <lineage>
        <taxon>Eukaryota</taxon>
        <taxon>Viridiplantae</taxon>
        <taxon>Streptophyta</taxon>
        <taxon>Embryophyta</taxon>
        <taxon>Tracheophyta</taxon>
        <taxon>Spermatophyta</taxon>
        <taxon>Magnoliopsida</taxon>
        <taxon>eudicotyledons</taxon>
        <taxon>Gunneridae</taxon>
        <taxon>Pentapetalae</taxon>
        <taxon>asterids</taxon>
        <taxon>campanulids</taxon>
        <taxon>Asterales</taxon>
        <taxon>Asteraceae</taxon>
        <taxon>Asteroideae</taxon>
        <taxon>Heliantheae alliance</taxon>
        <taxon>Madieae</taxon>
        <taxon>Madiinae</taxon>
        <taxon>Deinandra</taxon>
    </lineage>
</organism>
<proteinExistence type="predicted"/>
<dbReference type="Proteomes" id="UP001408789">
    <property type="component" value="Unassembled WGS sequence"/>
</dbReference>